<gene>
    <name evidence="1" type="ORF">ALC62_14319</name>
</gene>
<reference evidence="1 2" key="1">
    <citation type="submission" date="2016-03" db="EMBL/GenBank/DDBJ databases">
        <title>Cyphomyrmex costatus WGS genome.</title>
        <authorList>
            <person name="Nygaard S."/>
            <person name="Hu H."/>
            <person name="Boomsma J."/>
            <person name="Zhang G."/>
        </authorList>
    </citation>
    <scope>NUCLEOTIDE SEQUENCE [LARGE SCALE GENOMIC DNA]</scope>
    <source>
        <strain evidence="1">MS0001</strain>
        <tissue evidence="1">Whole body</tissue>
    </source>
</reference>
<protein>
    <submittedName>
        <fullName evidence="1">Uncharacterized protein</fullName>
    </submittedName>
</protein>
<dbReference type="EMBL" id="KQ978336">
    <property type="protein sequence ID" value="KYM95048.1"/>
    <property type="molecule type" value="Genomic_DNA"/>
</dbReference>
<keyword evidence="2" id="KW-1185">Reference proteome</keyword>
<evidence type="ECO:0000313" key="1">
    <source>
        <dbReference type="EMBL" id="KYM95048.1"/>
    </source>
</evidence>
<dbReference type="AlphaFoldDB" id="A0A151I8Q9"/>
<accession>A0A151I8Q9</accession>
<proteinExistence type="predicted"/>
<dbReference type="Proteomes" id="UP000078542">
    <property type="component" value="Unassembled WGS sequence"/>
</dbReference>
<sequence>MHFRNALSAAAAVEQINKEMKVISTINKEIEQPVQRESSDITNQYSIYGRLMTIWWQRVLTKVWTMTIFSTN</sequence>
<evidence type="ECO:0000313" key="2">
    <source>
        <dbReference type="Proteomes" id="UP000078542"/>
    </source>
</evidence>
<name>A0A151I8Q9_9HYME</name>
<organism evidence="1 2">
    <name type="scientific">Cyphomyrmex costatus</name>
    <dbReference type="NCBI Taxonomy" id="456900"/>
    <lineage>
        <taxon>Eukaryota</taxon>
        <taxon>Metazoa</taxon>
        <taxon>Ecdysozoa</taxon>
        <taxon>Arthropoda</taxon>
        <taxon>Hexapoda</taxon>
        <taxon>Insecta</taxon>
        <taxon>Pterygota</taxon>
        <taxon>Neoptera</taxon>
        <taxon>Endopterygota</taxon>
        <taxon>Hymenoptera</taxon>
        <taxon>Apocrita</taxon>
        <taxon>Aculeata</taxon>
        <taxon>Formicoidea</taxon>
        <taxon>Formicidae</taxon>
        <taxon>Myrmicinae</taxon>
        <taxon>Cyphomyrmex</taxon>
    </lineage>
</organism>